<comment type="caution">
    <text evidence="1">The sequence shown here is derived from an EMBL/GenBank/DDBJ whole genome shotgun (WGS) entry which is preliminary data.</text>
</comment>
<evidence type="ECO:0000313" key="1">
    <source>
        <dbReference type="EMBL" id="RGB71798.1"/>
    </source>
</evidence>
<proteinExistence type="predicted"/>
<dbReference type="EMBL" id="QVEQ01000003">
    <property type="protein sequence ID" value="RGB71798.1"/>
    <property type="molecule type" value="Genomic_DNA"/>
</dbReference>
<gene>
    <name evidence="1" type="ORF">DWZ89_04660</name>
</gene>
<sequence length="98" mass="11205">MDSHEYDALVALKARIEALAEEARAIQKEVSPAFKSVERRYYRMDDGSRKYIEFLRLTSIGYVNDNLDNVLNYACAAVDALDNATADEDEVKDISYKY</sequence>
<protein>
    <submittedName>
        <fullName evidence="1">Uncharacterized protein</fullName>
    </submittedName>
</protein>
<name>A0A3E2TAS6_9FIRM</name>
<dbReference type="Proteomes" id="UP000261140">
    <property type="component" value="Unassembled WGS sequence"/>
</dbReference>
<evidence type="ECO:0000313" key="2">
    <source>
        <dbReference type="Proteomes" id="UP000261140"/>
    </source>
</evidence>
<dbReference type="RefSeq" id="WP_117504962.1">
    <property type="nucleotide sequence ID" value="NZ_QVEQ01000003.1"/>
</dbReference>
<dbReference type="AlphaFoldDB" id="A0A3E2TAS6"/>
<accession>A0A3E2TAS6</accession>
<reference evidence="1 2" key="1">
    <citation type="submission" date="2018-08" db="EMBL/GenBank/DDBJ databases">
        <title>A genome reference for cultivated species of the human gut microbiota.</title>
        <authorList>
            <person name="Zou Y."/>
            <person name="Xue W."/>
            <person name="Luo G."/>
        </authorList>
    </citation>
    <scope>NUCLEOTIDE SEQUENCE [LARGE SCALE GENOMIC DNA]</scope>
    <source>
        <strain evidence="1 2">AF36-11AT</strain>
    </source>
</reference>
<organism evidence="1 2">
    <name type="scientific">Faecalibacterium prausnitzii</name>
    <dbReference type="NCBI Taxonomy" id="853"/>
    <lineage>
        <taxon>Bacteria</taxon>
        <taxon>Bacillati</taxon>
        <taxon>Bacillota</taxon>
        <taxon>Clostridia</taxon>
        <taxon>Eubacteriales</taxon>
        <taxon>Oscillospiraceae</taxon>
        <taxon>Faecalibacterium</taxon>
    </lineage>
</organism>